<dbReference type="AlphaFoldDB" id="A0A6H5J461"/>
<protein>
    <submittedName>
        <fullName evidence="2">Uncharacterized protein</fullName>
    </submittedName>
</protein>
<feature type="compositionally biased region" description="Low complexity" evidence="1">
    <location>
        <begin position="247"/>
        <end position="259"/>
    </location>
</feature>
<dbReference type="Proteomes" id="UP000479190">
    <property type="component" value="Unassembled WGS sequence"/>
</dbReference>
<dbReference type="EMBL" id="CADCXV010001458">
    <property type="protein sequence ID" value="CAB0044446.1"/>
    <property type="molecule type" value="Genomic_DNA"/>
</dbReference>
<feature type="non-terminal residue" evidence="2">
    <location>
        <position position="468"/>
    </location>
</feature>
<proteinExistence type="predicted"/>
<dbReference type="OrthoDB" id="10637178at2759"/>
<gene>
    <name evidence="2" type="ORF">TBRA_LOCUS16034</name>
</gene>
<organism evidence="2 3">
    <name type="scientific">Trichogramma brassicae</name>
    <dbReference type="NCBI Taxonomy" id="86971"/>
    <lineage>
        <taxon>Eukaryota</taxon>
        <taxon>Metazoa</taxon>
        <taxon>Ecdysozoa</taxon>
        <taxon>Arthropoda</taxon>
        <taxon>Hexapoda</taxon>
        <taxon>Insecta</taxon>
        <taxon>Pterygota</taxon>
        <taxon>Neoptera</taxon>
        <taxon>Endopterygota</taxon>
        <taxon>Hymenoptera</taxon>
        <taxon>Apocrita</taxon>
        <taxon>Proctotrupomorpha</taxon>
        <taxon>Chalcidoidea</taxon>
        <taxon>Trichogrammatidae</taxon>
        <taxon>Trichogramma</taxon>
    </lineage>
</organism>
<sequence>MWPAPDELTRGAPADSAAAANDILPSIELTPARTRRRDSESRGNAFSRSPKRSDSEMSDGAPTVVQVPPSQPSMTDNLLRALIHEIHTLSLKPSRSMLAINMRLDQELVHRTSSTRPADHHTARVKTAERANLTRRVHLRLRRSEPPIEGNAIRHRMTAQALPWKRRVVRRKFEREQRHAGGDARRDVDTTPKRTENRKNSKKSESVAETSSSPGESDTRRSKKSALSQASSISDGGKSRASRRTSSEGSSSESSPSDDSSSDSDASRHRRKGKHHSKEKAASKKSKHGTSKRGEPRRSDEQIMKRLQNWKISFAGGDRGEGRNVYHATGQMPRRHKRRRSALDRCGPGHAERRSGSVVPAPRVRPSSLGSASRAPSERSREPTTRSRDGSERPIFTGGDNDARSPRRASATSHQRQDRAHAMESDELFWTMISSSERTSRTSGRWTRRPWKANGVYTKALGCRSTEK</sequence>
<feature type="compositionally biased region" description="Polar residues" evidence="1">
    <location>
        <begin position="225"/>
        <end position="234"/>
    </location>
</feature>
<evidence type="ECO:0000313" key="2">
    <source>
        <dbReference type="EMBL" id="CAB0044446.1"/>
    </source>
</evidence>
<feature type="compositionally biased region" description="Basic and acidic residues" evidence="1">
    <location>
        <begin position="174"/>
        <end position="206"/>
    </location>
</feature>
<keyword evidence="3" id="KW-1185">Reference proteome</keyword>
<feature type="compositionally biased region" description="Basic and acidic residues" evidence="1">
    <location>
        <begin position="376"/>
        <end position="392"/>
    </location>
</feature>
<feature type="region of interest" description="Disordered" evidence="1">
    <location>
        <begin position="1"/>
        <end position="72"/>
    </location>
</feature>
<evidence type="ECO:0000313" key="3">
    <source>
        <dbReference type="Proteomes" id="UP000479190"/>
    </source>
</evidence>
<feature type="compositionally biased region" description="Basic residues" evidence="1">
    <location>
        <begin position="268"/>
        <end position="291"/>
    </location>
</feature>
<name>A0A6H5J461_9HYME</name>
<feature type="compositionally biased region" description="Basic and acidic residues" evidence="1">
    <location>
        <begin position="415"/>
        <end position="424"/>
    </location>
</feature>
<feature type="region of interest" description="Disordered" evidence="1">
    <location>
        <begin position="174"/>
        <end position="427"/>
    </location>
</feature>
<reference evidence="2 3" key="1">
    <citation type="submission" date="2020-02" db="EMBL/GenBank/DDBJ databases">
        <authorList>
            <person name="Ferguson B K."/>
        </authorList>
    </citation>
    <scope>NUCLEOTIDE SEQUENCE [LARGE SCALE GENOMIC DNA]</scope>
</reference>
<feature type="compositionally biased region" description="Polar residues" evidence="1">
    <location>
        <begin position="207"/>
        <end position="216"/>
    </location>
</feature>
<feature type="compositionally biased region" description="Basic and acidic residues" evidence="1">
    <location>
        <begin position="292"/>
        <end position="304"/>
    </location>
</feature>
<evidence type="ECO:0000256" key="1">
    <source>
        <dbReference type="SAM" id="MobiDB-lite"/>
    </source>
</evidence>
<accession>A0A6H5J461</accession>